<accession>A0A928ZVX5</accession>
<dbReference type="InterPro" id="IPR052715">
    <property type="entry name" value="RAYT_transposase"/>
</dbReference>
<sequence>MPNYRRPYIAGGTYFITQVTYQRVPWLCWDIGRQALREAFITVKEHHPFSIEAIVLLPEHFHCLLTLPENDADFSVRLRLIKTYVTKQYGAELKIQRTISQSRQKRREGNLWQRRYWEHFIRNEKDFSIHCDYIHYNPVRHGLCEKPQDWKYSSVHRFVAEGIYPPNWCAEESPEIPHDVWDKL</sequence>
<dbReference type="PANTHER" id="PTHR36966:SF1">
    <property type="entry name" value="REP-ASSOCIATED TYROSINE TRANSPOSASE"/>
    <property type="match status" value="1"/>
</dbReference>
<protein>
    <submittedName>
        <fullName evidence="2">Transposase</fullName>
    </submittedName>
</protein>
<proteinExistence type="predicted"/>
<feature type="domain" description="Transposase IS200-like" evidence="1">
    <location>
        <begin position="9"/>
        <end position="137"/>
    </location>
</feature>
<organism evidence="2 3">
    <name type="scientific">Leptolyngbya cf. ectocarpi LEGE 11479</name>
    <dbReference type="NCBI Taxonomy" id="1828722"/>
    <lineage>
        <taxon>Bacteria</taxon>
        <taxon>Bacillati</taxon>
        <taxon>Cyanobacteriota</taxon>
        <taxon>Cyanophyceae</taxon>
        <taxon>Leptolyngbyales</taxon>
        <taxon>Leptolyngbyaceae</taxon>
        <taxon>Leptolyngbya group</taxon>
        <taxon>Leptolyngbya</taxon>
    </lineage>
</organism>
<dbReference type="GO" id="GO:0004803">
    <property type="term" value="F:transposase activity"/>
    <property type="evidence" value="ECO:0007669"/>
    <property type="project" value="InterPro"/>
</dbReference>
<dbReference type="GO" id="GO:0006313">
    <property type="term" value="P:DNA transposition"/>
    <property type="evidence" value="ECO:0007669"/>
    <property type="project" value="InterPro"/>
</dbReference>
<dbReference type="Proteomes" id="UP000615026">
    <property type="component" value="Unassembled WGS sequence"/>
</dbReference>
<dbReference type="GO" id="GO:0043565">
    <property type="term" value="F:sequence-specific DNA binding"/>
    <property type="evidence" value="ECO:0007669"/>
    <property type="project" value="TreeGrafter"/>
</dbReference>
<reference evidence="2" key="1">
    <citation type="submission" date="2020-10" db="EMBL/GenBank/DDBJ databases">
        <authorList>
            <person name="Castelo-Branco R."/>
            <person name="Eusebio N."/>
            <person name="Adriana R."/>
            <person name="Vieira A."/>
            <person name="Brugerolle De Fraissinette N."/>
            <person name="Rezende De Castro R."/>
            <person name="Schneider M.P."/>
            <person name="Vasconcelos V."/>
            <person name="Leao P.N."/>
        </authorList>
    </citation>
    <scope>NUCLEOTIDE SEQUENCE</scope>
    <source>
        <strain evidence="2">LEGE 11479</strain>
    </source>
</reference>
<dbReference type="Pfam" id="PF01797">
    <property type="entry name" value="Y1_Tnp"/>
    <property type="match status" value="1"/>
</dbReference>
<evidence type="ECO:0000313" key="2">
    <source>
        <dbReference type="EMBL" id="MBE9068431.1"/>
    </source>
</evidence>
<evidence type="ECO:0000259" key="1">
    <source>
        <dbReference type="SMART" id="SM01321"/>
    </source>
</evidence>
<name>A0A928ZVX5_LEPEC</name>
<gene>
    <name evidence="2" type="ORF">IQ260_17400</name>
</gene>
<dbReference type="NCBIfam" id="NF047646">
    <property type="entry name" value="REP_Tyr_transpos"/>
    <property type="match status" value="1"/>
</dbReference>
<keyword evidence="3" id="KW-1185">Reference proteome</keyword>
<dbReference type="SMART" id="SM01321">
    <property type="entry name" value="Y1_Tnp"/>
    <property type="match status" value="1"/>
</dbReference>
<dbReference type="RefSeq" id="WP_193994377.1">
    <property type="nucleotide sequence ID" value="NZ_JADEXP010000169.1"/>
</dbReference>
<dbReference type="Gene3D" id="3.30.70.1290">
    <property type="entry name" value="Transposase IS200-like"/>
    <property type="match status" value="1"/>
</dbReference>
<dbReference type="InterPro" id="IPR036515">
    <property type="entry name" value="Transposase_17_sf"/>
</dbReference>
<dbReference type="SUPFAM" id="SSF143422">
    <property type="entry name" value="Transposase IS200-like"/>
    <property type="match status" value="1"/>
</dbReference>
<dbReference type="AlphaFoldDB" id="A0A928ZVX5"/>
<comment type="caution">
    <text evidence="2">The sequence shown here is derived from an EMBL/GenBank/DDBJ whole genome shotgun (WGS) entry which is preliminary data.</text>
</comment>
<dbReference type="EMBL" id="JADEXP010000169">
    <property type="protein sequence ID" value="MBE9068431.1"/>
    <property type="molecule type" value="Genomic_DNA"/>
</dbReference>
<dbReference type="PANTHER" id="PTHR36966">
    <property type="entry name" value="REP-ASSOCIATED TYROSINE TRANSPOSASE"/>
    <property type="match status" value="1"/>
</dbReference>
<dbReference type="InterPro" id="IPR002686">
    <property type="entry name" value="Transposase_17"/>
</dbReference>
<evidence type="ECO:0000313" key="3">
    <source>
        <dbReference type="Proteomes" id="UP000615026"/>
    </source>
</evidence>